<dbReference type="Proteomes" id="UP000001235">
    <property type="component" value="Chromosome"/>
</dbReference>
<gene>
    <name evidence="2" type="ordered locus">Galf_1480</name>
</gene>
<sequence>MAENTKRNPLAADTEPTDDELGDVMREARDLAMLRKGQSDSWMRSMLVQAVADARARDTVVVHDAA</sequence>
<evidence type="ECO:0000313" key="2">
    <source>
        <dbReference type="EMBL" id="ADL55499.1"/>
    </source>
</evidence>
<dbReference type="AlphaFoldDB" id="D9SG52"/>
<dbReference type="KEGG" id="gca:Galf_1480"/>
<dbReference type="EMBL" id="CP002159">
    <property type="protein sequence ID" value="ADL55499.1"/>
    <property type="molecule type" value="Genomic_DNA"/>
</dbReference>
<keyword evidence="3" id="KW-1185">Reference proteome</keyword>
<dbReference type="HOGENOM" id="CLU_2824913_0_0_4"/>
<evidence type="ECO:0000256" key="1">
    <source>
        <dbReference type="SAM" id="MobiDB-lite"/>
    </source>
</evidence>
<dbReference type="RefSeq" id="WP_013293438.1">
    <property type="nucleotide sequence ID" value="NC_014394.1"/>
</dbReference>
<organism evidence="2 3">
    <name type="scientific">Gallionella capsiferriformans (strain ES-2)</name>
    <name type="common">Gallionella ferruginea capsiferriformans (strain ES-2)</name>
    <dbReference type="NCBI Taxonomy" id="395494"/>
    <lineage>
        <taxon>Bacteria</taxon>
        <taxon>Pseudomonadati</taxon>
        <taxon>Pseudomonadota</taxon>
        <taxon>Betaproteobacteria</taxon>
        <taxon>Nitrosomonadales</taxon>
        <taxon>Gallionellaceae</taxon>
        <taxon>Gallionella</taxon>
    </lineage>
</organism>
<feature type="region of interest" description="Disordered" evidence="1">
    <location>
        <begin position="1"/>
        <end position="20"/>
    </location>
</feature>
<name>D9SG52_GALCS</name>
<proteinExistence type="predicted"/>
<protein>
    <submittedName>
        <fullName evidence="2">Uncharacterized protein</fullName>
    </submittedName>
</protein>
<accession>D9SG52</accession>
<evidence type="ECO:0000313" key="3">
    <source>
        <dbReference type="Proteomes" id="UP000001235"/>
    </source>
</evidence>
<reference evidence="2 3" key="1">
    <citation type="submission" date="2010-08" db="EMBL/GenBank/DDBJ databases">
        <title>Complete sequence of Gallionella capsiferriformans ES-2.</title>
        <authorList>
            <consortium name="US DOE Joint Genome Institute"/>
            <person name="Lucas S."/>
            <person name="Copeland A."/>
            <person name="Lapidus A."/>
            <person name="Cheng J.-F."/>
            <person name="Bruce D."/>
            <person name="Goodwin L."/>
            <person name="Pitluck S."/>
            <person name="Chertkov O."/>
            <person name="Davenport K.W."/>
            <person name="Detter J.C."/>
            <person name="Han C."/>
            <person name="Tapia R."/>
            <person name="Land M."/>
            <person name="Hauser L."/>
            <person name="Chang Y.-J."/>
            <person name="Jeffries C."/>
            <person name="Kyrpides N."/>
            <person name="Ivanova N."/>
            <person name="Mikhailova N."/>
            <person name="Shelobolina E.S."/>
            <person name="Picardal F."/>
            <person name="Roden E."/>
            <person name="Emerson D."/>
            <person name="Woyke T."/>
        </authorList>
    </citation>
    <scope>NUCLEOTIDE SEQUENCE [LARGE SCALE GENOMIC DNA]</scope>
    <source>
        <strain evidence="2 3">ES-2</strain>
    </source>
</reference>